<accession>A0A137PJE5</accession>
<feature type="repeat" description="ANK" evidence="3">
    <location>
        <begin position="39"/>
        <end position="71"/>
    </location>
</feature>
<dbReference type="Gene3D" id="1.25.40.20">
    <property type="entry name" value="Ankyrin repeat-containing domain"/>
    <property type="match status" value="1"/>
</dbReference>
<proteinExistence type="predicted"/>
<dbReference type="SMART" id="SM00248">
    <property type="entry name" value="ANK"/>
    <property type="match status" value="3"/>
</dbReference>
<dbReference type="InterPro" id="IPR002110">
    <property type="entry name" value="Ankyrin_rpt"/>
</dbReference>
<keyword evidence="2 3" id="KW-0040">ANK repeat</keyword>
<name>A0A137PJE5_CONC2</name>
<organism evidence="4 5">
    <name type="scientific">Conidiobolus coronatus (strain ATCC 28846 / CBS 209.66 / NRRL 28638)</name>
    <name type="common">Delacroixia coronata</name>
    <dbReference type="NCBI Taxonomy" id="796925"/>
    <lineage>
        <taxon>Eukaryota</taxon>
        <taxon>Fungi</taxon>
        <taxon>Fungi incertae sedis</taxon>
        <taxon>Zoopagomycota</taxon>
        <taxon>Entomophthoromycotina</taxon>
        <taxon>Entomophthoromycetes</taxon>
        <taxon>Entomophthorales</taxon>
        <taxon>Ancylistaceae</taxon>
        <taxon>Conidiobolus</taxon>
    </lineage>
</organism>
<dbReference type="InterPro" id="IPR036770">
    <property type="entry name" value="Ankyrin_rpt-contain_sf"/>
</dbReference>
<dbReference type="PROSITE" id="PS50088">
    <property type="entry name" value="ANK_REPEAT"/>
    <property type="match status" value="1"/>
</dbReference>
<dbReference type="Pfam" id="PF12796">
    <property type="entry name" value="Ank_2"/>
    <property type="match status" value="1"/>
</dbReference>
<protein>
    <submittedName>
        <fullName evidence="4">Ankyrin</fullName>
    </submittedName>
</protein>
<dbReference type="OMA" id="NIWIACS"/>
<evidence type="ECO:0000313" key="5">
    <source>
        <dbReference type="Proteomes" id="UP000070444"/>
    </source>
</evidence>
<dbReference type="OrthoDB" id="19174at2759"/>
<sequence>MTLDNSVKNIWIACSNNELDLIKDLIENKGVSANIQDVNGYAPLHAAVSWNFPELTQYLISKGANVNLKTSDGDTPLHYCEQAELAQILLDNGANPDEINEESKSPYQAALEEEYTELAELLKPLTTVPLVDYEAEGEDSLAHLKEELDENSDVNPLPTSFISKFDNVLKDETIEDEESRDLKLQGLVADLISNKLNKLDPK</sequence>
<dbReference type="STRING" id="796925.A0A137PJE5"/>
<dbReference type="PANTHER" id="PTHR24171:SF9">
    <property type="entry name" value="ANKYRIN REPEAT DOMAIN-CONTAINING PROTEIN 39"/>
    <property type="match status" value="1"/>
</dbReference>
<keyword evidence="5" id="KW-1185">Reference proteome</keyword>
<evidence type="ECO:0000256" key="2">
    <source>
        <dbReference type="ARBA" id="ARBA00023043"/>
    </source>
</evidence>
<reference evidence="4 5" key="1">
    <citation type="journal article" date="2015" name="Genome Biol. Evol.">
        <title>Phylogenomic analyses indicate that early fungi evolved digesting cell walls of algal ancestors of land plants.</title>
        <authorList>
            <person name="Chang Y."/>
            <person name="Wang S."/>
            <person name="Sekimoto S."/>
            <person name="Aerts A.L."/>
            <person name="Choi C."/>
            <person name="Clum A."/>
            <person name="LaButti K.M."/>
            <person name="Lindquist E.A."/>
            <person name="Yee Ngan C."/>
            <person name="Ohm R.A."/>
            <person name="Salamov A.A."/>
            <person name="Grigoriev I.V."/>
            <person name="Spatafora J.W."/>
            <person name="Berbee M.L."/>
        </authorList>
    </citation>
    <scope>NUCLEOTIDE SEQUENCE [LARGE SCALE GENOMIC DNA]</scope>
    <source>
        <strain evidence="4 5">NRRL 28638</strain>
    </source>
</reference>
<evidence type="ECO:0000313" key="4">
    <source>
        <dbReference type="EMBL" id="KXN75105.1"/>
    </source>
</evidence>
<evidence type="ECO:0000256" key="1">
    <source>
        <dbReference type="ARBA" id="ARBA00022737"/>
    </source>
</evidence>
<dbReference type="PANTHER" id="PTHR24171">
    <property type="entry name" value="ANKYRIN REPEAT DOMAIN-CONTAINING PROTEIN 39-RELATED"/>
    <property type="match status" value="1"/>
</dbReference>
<keyword evidence="1" id="KW-0677">Repeat</keyword>
<dbReference type="EMBL" id="KQ964418">
    <property type="protein sequence ID" value="KXN75105.1"/>
    <property type="molecule type" value="Genomic_DNA"/>
</dbReference>
<dbReference type="SUPFAM" id="SSF48403">
    <property type="entry name" value="Ankyrin repeat"/>
    <property type="match status" value="1"/>
</dbReference>
<gene>
    <name evidence="4" type="ORF">CONCODRAFT_82627</name>
</gene>
<dbReference type="AlphaFoldDB" id="A0A137PJE5"/>
<dbReference type="Proteomes" id="UP000070444">
    <property type="component" value="Unassembled WGS sequence"/>
</dbReference>
<dbReference type="PROSITE" id="PS50297">
    <property type="entry name" value="ANK_REP_REGION"/>
    <property type="match status" value="1"/>
</dbReference>
<evidence type="ECO:0000256" key="3">
    <source>
        <dbReference type="PROSITE-ProRule" id="PRU00023"/>
    </source>
</evidence>